<name>A0A6C0I8F1_9ZZZZ</name>
<evidence type="ECO:0000313" key="2">
    <source>
        <dbReference type="EMBL" id="QHT88606.1"/>
    </source>
</evidence>
<proteinExistence type="predicted"/>
<reference evidence="2" key="1">
    <citation type="journal article" date="2020" name="Nature">
        <title>Giant virus diversity and host interactions through global metagenomics.</title>
        <authorList>
            <person name="Schulz F."/>
            <person name="Roux S."/>
            <person name="Paez-Espino D."/>
            <person name="Jungbluth S."/>
            <person name="Walsh D.A."/>
            <person name="Denef V.J."/>
            <person name="McMahon K.D."/>
            <person name="Konstantinidis K.T."/>
            <person name="Eloe-Fadrosh E.A."/>
            <person name="Kyrpides N.C."/>
            <person name="Woyke T."/>
        </authorList>
    </citation>
    <scope>NUCLEOTIDE SEQUENCE</scope>
    <source>
        <strain evidence="2">GVMAG-M-3300023184-51</strain>
    </source>
</reference>
<evidence type="ECO:0000256" key="1">
    <source>
        <dbReference type="SAM" id="Phobius"/>
    </source>
</evidence>
<feature type="transmembrane region" description="Helical" evidence="1">
    <location>
        <begin position="6"/>
        <end position="26"/>
    </location>
</feature>
<protein>
    <submittedName>
        <fullName evidence="2">Uncharacterized protein</fullName>
    </submittedName>
</protein>
<keyword evidence="1" id="KW-0472">Membrane</keyword>
<keyword evidence="1" id="KW-0812">Transmembrane</keyword>
<sequence length="124" mass="13973">MLAWIIQISIISLIFIFLVHHLIGFFKTTLTVPKIKDLVNSPSQKYQHIFNTINTNSTNSTNSNTMSYTAIDLLPTSPTQSNSNSELDVSTKDMMKDELKSFLKKQMNTNAGSSQNESWLNINS</sequence>
<organism evidence="2">
    <name type="scientific">viral metagenome</name>
    <dbReference type="NCBI Taxonomy" id="1070528"/>
    <lineage>
        <taxon>unclassified sequences</taxon>
        <taxon>metagenomes</taxon>
        <taxon>organismal metagenomes</taxon>
    </lineage>
</organism>
<accession>A0A6C0I8F1</accession>
<dbReference type="EMBL" id="MN740119">
    <property type="protein sequence ID" value="QHT88606.1"/>
    <property type="molecule type" value="Genomic_DNA"/>
</dbReference>
<keyword evidence="1" id="KW-1133">Transmembrane helix</keyword>
<dbReference type="AlphaFoldDB" id="A0A6C0I8F1"/>